<comment type="caution">
    <text evidence="2">The sequence shown here is derived from an EMBL/GenBank/DDBJ whole genome shotgun (WGS) entry which is preliminary data.</text>
</comment>
<dbReference type="Pfam" id="PF13472">
    <property type="entry name" value="Lipase_GDSL_2"/>
    <property type="match status" value="1"/>
</dbReference>
<sequence length="194" mass="21450">MGGTDRGAGRRVAFLGDGLVADGRWQEWVPDYDVSNLGIPDAKVEQVLEALDRVVDDQPDAVVLLAGPTDFDRRGSTVEHVVRTLESILVEVRRRLPGVRLLLISVVPGDERSAERRREANRHLWQFAATVRAQYLDLWPALSDKSGELTAEYRGQGGGLSAAGYDAWVAELRPALERLWDGPPMSRPISIVEL</sequence>
<dbReference type="InterPro" id="IPR051532">
    <property type="entry name" value="Ester_Hydrolysis_Enzymes"/>
</dbReference>
<protein>
    <submittedName>
        <fullName evidence="2">GDSL-type esterase/lipase family protein</fullName>
    </submittedName>
</protein>
<evidence type="ECO:0000313" key="3">
    <source>
        <dbReference type="Proteomes" id="UP001321506"/>
    </source>
</evidence>
<evidence type="ECO:0000259" key="1">
    <source>
        <dbReference type="Pfam" id="PF13472"/>
    </source>
</evidence>
<proteinExistence type="predicted"/>
<dbReference type="Gene3D" id="3.40.50.1110">
    <property type="entry name" value="SGNH hydrolase"/>
    <property type="match status" value="1"/>
</dbReference>
<dbReference type="SUPFAM" id="SSF52266">
    <property type="entry name" value="SGNH hydrolase"/>
    <property type="match status" value="1"/>
</dbReference>
<dbReference type="InterPro" id="IPR036514">
    <property type="entry name" value="SGNH_hydro_sf"/>
</dbReference>
<dbReference type="EMBL" id="JASATX010000001">
    <property type="protein sequence ID" value="MDI2097527.1"/>
    <property type="molecule type" value="Genomic_DNA"/>
</dbReference>
<name>A0AAW6T7C0_9MICO</name>
<dbReference type="AlphaFoldDB" id="A0AAW6T7C0"/>
<organism evidence="2 3">
    <name type="scientific">Ruicaihuangia caeni</name>
    <dbReference type="NCBI Taxonomy" id="3042517"/>
    <lineage>
        <taxon>Bacteria</taxon>
        <taxon>Bacillati</taxon>
        <taxon>Actinomycetota</taxon>
        <taxon>Actinomycetes</taxon>
        <taxon>Micrococcales</taxon>
        <taxon>Microbacteriaceae</taxon>
        <taxon>Ruicaihuangia</taxon>
    </lineage>
</organism>
<feature type="domain" description="SGNH hydrolase-type esterase" evidence="1">
    <location>
        <begin position="19"/>
        <end position="167"/>
    </location>
</feature>
<evidence type="ECO:0000313" key="2">
    <source>
        <dbReference type="EMBL" id="MDI2097527.1"/>
    </source>
</evidence>
<accession>A0AAW6T7C0</accession>
<dbReference type="PANTHER" id="PTHR30383">
    <property type="entry name" value="THIOESTERASE 1/PROTEASE 1/LYSOPHOSPHOLIPASE L1"/>
    <property type="match status" value="1"/>
</dbReference>
<keyword evidence="3" id="KW-1185">Reference proteome</keyword>
<dbReference type="InterPro" id="IPR013830">
    <property type="entry name" value="SGNH_hydro"/>
</dbReference>
<dbReference type="Proteomes" id="UP001321506">
    <property type="component" value="Unassembled WGS sequence"/>
</dbReference>
<gene>
    <name evidence="2" type="ORF">QF206_00910</name>
</gene>
<dbReference type="RefSeq" id="WP_281487317.1">
    <property type="nucleotide sequence ID" value="NZ_JASATX010000001.1"/>
</dbReference>
<reference evidence="2 3" key="1">
    <citation type="submission" date="2023-04" db="EMBL/GenBank/DDBJ databases">
        <title>Klugiella caeni sp. nov. isolated from the sludge of biochemical tank.</title>
        <authorList>
            <person name="Geng K."/>
        </authorList>
    </citation>
    <scope>NUCLEOTIDE SEQUENCE [LARGE SCALE GENOMIC DNA]</scope>
    <source>
        <strain evidence="2 3">YN-L-19</strain>
    </source>
</reference>